<feature type="transmembrane region" description="Helical" evidence="1">
    <location>
        <begin position="40"/>
        <end position="59"/>
    </location>
</feature>
<name>A0A5B9FZS8_9FLAO</name>
<dbReference type="OrthoDB" id="981982at2"/>
<gene>
    <name evidence="2" type="ORF">FUA48_12075</name>
</gene>
<dbReference type="RefSeq" id="WP_147583763.1">
    <property type="nucleotide sequence ID" value="NZ_CP042831.1"/>
</dbReference>
<accession>A0A5B9FZS8</accession>
<protein>
    <submittedName>
        <fullName evidence="2">Uncharacterized protein</fullName>
    </submittedName>
</protein>
<dbReference type="EMBL" id="CP042831">
    <property type="protein sequence ID" value="QEE50287.1"/>
    <property type="molecule type" value="Genomic_DNA"/>
</dbReference>
<dbReference type="AlphaFoldDB" id="A0A5B9FZS8"/>
<evidence type="ECO:0000313" key="3">
    <source>
        <dbReference type="Proteomes" id="UP000321222"/>
    </source>
</evidence>
<proteinExistence type="predicted"/>
<evidence type="ECO:0000256" key="1">
    <source>
        <dbReference type="SAM" id="Phobius"/>
    </source>
</evidence>
<dbReference type="KEGG" id="fak:FUA48_12075"/>
<dbReference type="Proteomes" id="UP000321222">
    <property type="component" value="Chromosome"/>
</dbReference>
<evidence type="ECO:0000313" key="2">
    <source>
        <dbReference type="EMBL" id="QEE50287.1"/>
    </source>
</evidence>
<reference evidence="2 3" key="1">
    <citation type="submission" date="2019-08" db="EMBL/GenBank/DDBJ databases">
        <title>Flavobacterium alkalisoli sp. nov., isolated from rhizosphere soil of Suaeda salsa.</title>
        <authorList>
            <person name="Sun J.-Q."/>
            <person name="Xu L."/>
        </authorList>
    </citation>
    <scope>NUCLEOTIDE SEQUENCE [LARGE SCALE GENOMIC DNA]</scope>
    <source>
        <strain evidence="2 3">XS-5</strain>
    </source>
</reference>
<organism evidence="2 3">
    <name type="scientific">Flavobacterium alkalisoli</name>
    <dbReference type="NCBI Taxonomy" id="2602769"/>
    <lineage>
        <taxon>Bacteria</taxon>
        <taxon>Pseudomonadati</taxon>
        <taxon>Bacteroidota</taxon>
        <taxon>Flavobacteriia</taxon>
        <taxon>Flavobacteriales</taxon>
        <taxon>Flavobacteriaceae</taxon>
        <taxon>Flavobacterium</taxon>
    </lineage>
</organism>
<keyword evidence="1" id="KW-0812">Transmembrane</keyword>
<keyword evidence="3" id="KW-1185">Reference proteome</keyword>
<feature type="transmembrane region" description="Helical" evidence="1">
    <location>
        <begin position="16"/>
        <end position="34"/>
    </location>
</feature>
<sequence length="221" mass="25579">MNHRFYSKNNNEKNRIAVAIATLSLTVICFSVVISVYSGIYLIGFLTFAITLSIAAPFFDIPSLKKSGRIIYYSSLFLTEKPKNGVVKIHGGTLFDYWFVIDRKMNGKQRTDFIIQQYLEGLLSLMEEHKHHKQMRVRGTSYIINERTAEKMGFEILETDLLQKAIITYNYFNILISNSIAKNKLAFPNLGKTKTFEAEIGRLVQRKEYIERLHKSMKRSC</sequence>
<keyword evidence="1" id="KW-1133">Transmembrane helix</keyword>
<keyword evidence="1" id="KW-0472">Membrane</keyword>